<sequence>MVGSLRIRGGHSSSCGIYFTSIPLYEPFVSMTLTTFLLISFNSIGIWLMIRAEETRLTKVFFVGKGRTRVSLLQFADDTIFFSKALLEHLQNLKIILLSSLSYIPSYFLSLFKILVSIASKIEKLQRDFLWSGAGERKKDHLIRWDVVCRPKELGGLGLGNFFEKYCSLGEMALEDFSPFVHLAMGNGQRIRFGKIFGGIQEFGLCHHQACFQLNLFLGLVKILNPILFLPAKFLWSSKASSKVKALAWLVVHRKVNTNDKLQLRRPYKSFVLMVHSLQRKWRIDQPPFSSLYCYYWTLAQVVQSNRFGLGPPRNIVDMMVIAFKGLGISLRGKTLGKSLALLCYGWCGKRETIGYFRIRGEREEMLWDLILSILSLGLLYYSF</sequence>
<accession>A0A438HCV9</accession>
<keyword evidence="1" id="KW-0472">Membrane</keyword>
<organism evidence="2 3">
    <name type="scientific">Vitis vinifera</name>
    <name type="common">Grape</name>
    <dbReference type="NCBI Taxonomy" id="29760"/>
    <lineage>
        <taxon>Eukaryota</taxon>
        <taxon>Viridiplantae</taxon>
        <taxon>Streptophyta</taxon>
        <taxon>Embryophyta</taxon>
        <taxon>Tracheophyta</taxon>
        <taxon>Spermatophyta</taxon>
        <taxon>Magnoliopsida</taxon>
        <taxon>eudicotyledons</taxon>
        <taxon>Gunneridae</taxon>
        <taxon>Pentapetalae</taxon>
        <taxon>rosids</taxon>
        <taxon>Vitales</taxon>
        <taxon>Vitaceae</taxon>
        <taxon>Viteae</taxon>
        <taxon>Vitis</taxon>
    </lineage>
</organism>
<protein>
    <submittedName>
        <fullName evidence="2">Uncharacterized protein</fullName>
    </submittedName>
</protein>
<evidence type="ECO:0000256" key="1">
    <source>
        <dbReference type="SAM" id="Phobius"/>
    </source>
</evidence>
<comment type="caution">
    <text evidence="2">The sequence shown here is derived from an EMBL/GenBank/DDBJ whole genome shotgun (WGS) entry which is preliminary data.</text>
</comment>
<proteinExistence type="predicted"/>
<dbReference type="EMBL" id="QGNW01000242">
    <property type="protein sequence ID" value="RVW82294.1"/>
    <property type="molecule type" value="Genomic_DNA"/>
</dbReference>
<dbReference type="AlphaFoldDB" id="A0A438HCV9"/>
<keyword evidence="1" id="KW-1133">Transmembrane helix</keyword>
<keyword evidence="1" id="KW-0812">Transmembrane</keyword>
<dbReference type="Proteomes" id="UP000288805">
    <property type="component" value="Unassembled WGS sequence"/>
</dbReference>
<name>A0A438HCV9_VITVI</name>
<feature type="transmembrane region" description="Helical" evidence="1">
    <location>
        <begin position="28"/>
        <end position="50"/>
    </location>
</feature>
<gene>
    <name evidence="2" type="ORF">CK203_041674</name>
</gene>
<dbReference type="PANTHER" id="PTHR33116:SF78">
    <property type="entry name" value="OS12G0587133 PROTEIN"/>
    <property type="match status" value="1"/>
</dbReference>
<evidence type="ECO:0000313" key="2">
    <source>
        <dbReference type="EMBL" id="RVW82294.1"/>
    </source>
</evidence>
<feature type="transmembrane region" description="Helical" evidence="1">
    <location>
        <begin position="93"/>
        <end position="116"/>
    </location>
</feature>
<evidence type="ECO:0000313" key="3">
    <source>
        <dbReference type="Proteomes" id="UP000288805"/>
    </source>
</evidence>
<reference evidence="2 3" key="1">
    <citation type="journal article" date="2018" name="PLoS Genet.">
        <title>Population sequencing reveals clonal diversity and ancestral inbreeding in the grapevine cultivar Chardonnay.</title>
        <authorList>
            <person name="Roach M.J."/>
            <person name="Johnson D.L."/>
            <person name="Bohlmann J."/>
            <person name="van Vuuren H.J."/>
            <person name="Jones S.J."/>
            <person name="Pretorius I.S."/>
            <person name="Schmidt S.A."/>
            <person name="Borneman A.R."/>
        </authorList>
    </citation>
    <scope>NUCLEOTIDE SEQUENCE [LARGE SCALE GENOMIC DNA]</scope>
    <source>
        <strain evidence="3">cv. Chardonnay</strain>
        <tissue evidence="2">Leaf</tissue>
    </source>
</reference>
<dbReference type="PANTHER" id="PTHR33116">
    <property type="entry name" value="REVERSE TRANSCRIPTASE ZINC-BINDING DOMAIN-CONTAINING PROTEIN-RELATED-RELATED"/>
    <property type="match status" value="1"/>
</dbReference>